<accession>A0A0C3Q1P3</accession>
<dbReference type="Pfam" id="PF20153">
    <property type="entry name" value="DUF6535"/>
    <property type="match status" value="1"/>
</dbReference>
<dbReference type="OrthoDB" id="3213938at2759"/>
<dbReference type="EMBL" id="KN823653">
    <property type="protein sequence ID" value="KIO16159.1"/>
    <property type="molecule type" value="Genomic_DNA"/>
</dbReference>
<reference evidence="3 4" key="1">
    <citation type="submission" date="2014-04" db="EMBL/GenBank/DDBJ databases">
        <authorList>
            <consortium name="DOE Joint Genome Institute"/>
            <person name="Kuo A."/>
            <person name="Girlanda M."/>
            <person name="Perotto S."/>
            <person name="Kohler A."/>
            <person name="Nagy L.G."/>
            <person name="Floudas D."/>
            <person name="Copeland A."/>
            <person name="Barry K.W."/>
            <person name="Cichocki N."/>
            <person name="Veneault-Fourrey C."/>
            <person name="LaButti K."/>
            <person name="Lindquist E.A."/>
            <person name="Lipzen A."/>
            <person name="Lundell T."/>
            <person name="Morin E."/>
            <person name="Murat C."/>
            <person name="Sun H."/>
            <person name="Tunlid A."/>
            <person name="Henrissat B."/>
            <person name="Grigoriev I.V."/>
            <person name="Hibbett D.S."/>
            <person name="Martin F."/>
            <person name="Nordberg H.P."/>
            <person name="Cantor M.N."/>
            <person name="Hua S.X."/>
        </authorList>
    </citation>
    <scope>NUCLEOTIDE SEQUENCE [LARGE SCALE GENOMIC DNA]</scope>
    <source>
        <strain evidence="3 4">MUT 4182</strain>
    </source>
</reference>
<keyword evidence="1" id="KW-0472">Membrane</keyword>
<feature type="transmembrane region" description="Helical" evidence="1">
    <location>
        <begin position="52"/>
        <end position="73"/>
    </location>
</feature>
<keyword evidence="4" id="KW-1185">Reference proteome</keyword>
<keyword evidence="1" id="KW-0812">Transmembrane</keyword>
<organism evidence="3 4">
    <name type="scientific">Tulasnella calospora MUT 4182</name>
    <dbReference type="NCBI Taxonomy" id="1051891"/>
    <lineage>
        <taxon>Eukaryota</taxon>
        <taxon>Fungi</taxon>
        <taxon>Dikarya</taxon>
        <taxon>Basidiomycota</taxon>
        <taxon>Agaricomycotina</taxon>
        <taxon>Agaricomycetes</taxon>
        <taxon>Cantharellales</taxon>
        <taxon>Tulasnellaceae</taxon>
        <taxon>Tulasnella</taxon>
    </lineage>
</organism>
<feature type="transmembrane region" description="Helical" evidence="1">
    <location>
        <begin position="249"/>
        <end position="272"/>
    </location>
</feature>
<evidence type="ECO:0000256" key="1">
    <source>
        <dbReference type="SAM" id="Phobius"/>
    </source>
</evidence>
<keyword evidence="1" id="KW-1133">Transmembrane helix</keyword>
<evidence type="ECO:0000313" key="3">
    <source>
        <dbReference type="EMBL" id="KIO16159.1"/>
    </source>
</evidence>
<dbReference type="Proteomes" id="UP000054248">
    <property type="component" value="Unassembled WGS sequence"/>
</dbReference>
<feature type="domain" description="DUF6535" evidence="2">
    <location>
        <begin position="28"/>
        <end position="206"/>
    </location>
</feature>
<evidence type="ECO:0000313" key="4">
    <source>
        <dbReference type="Proteomes" id="UP000054248"/>
    </source>
</evidence>
<sequence length="769" mass="86915">MDPLNTPLLEVPDPPEEFGQDGGKFYRAYDALAGEIDEDLTTSLKEQLDGMLIFAGLFAGVNTAFLALTIPLLSADSSDDTNALLAQNNAILLQLVMGRNDSLPTDSSLPSGEFSPAHDIFLVNALFALSLAFAIISSFLAVLGRQWLVYYRKRSGGGPDRQRWEQLKRFLGAKRWHLELILDDVLPFLLQVGLIIFCISLIIYLHHLSPPISIIVGVPLYVGLAIFIASALCTLWDRFCPFHSPLSHFLTWGVQSAPAMFRLVGGVILPLFKPLRIVATVLTTTLERQMRLVRRSSLLGRGGAGRSRPSRGKNTVWSKLQGVMSTIGREEEGPESLQAIALQRTICTSDDPATLLYATSNILAITEPAQLWPLWSDSAFRDRFFVQFKNSPRLAPHFRGKDQAEIASSAGRLYSATAAHWFLSLDVEWGNEFRWQEAILMFPREMIYISAERLSEASIILVRNTLSHLMLQFSLVVPSNDTFEVFRGHLARYSYMLERADLKLLCMISWIVSELPRIRKLLRPSIQDLRKAYRGYHSAINDGVPIIKAAIEVLARPEYREHPDYQVILVNILRYLNQTISVPEAQSTFSIEGSFDISLACEPLLQIPQLSEAARQAVRKVRMEIAELWLLAYTMTVDVSMVPRGEFRLLEGHLAQLEAIYTGDSAYYESIEVLRAFGQSMHKSIHHKPFVWFTPALGREECGKLSNTFNNFVLGVDKTHRRIQNRARRVRDPDERWCHCEAETPEIRPTYLIPLVTRPAYIRSARFKL</sequence>
<dbReference type="HOGENOM" id="CLU_016402_1_0_1"/>
<evidence type="ECO:0000259" key="2">
    <source>
        <dbReference type="Pfam" id="PF20153"/>
    </source>
</evidence>
<reference evidence="4" key="2">
    <citation type="submission" date="2015-01" db="EMBL/GenBank/DDBJ databases">
        <title>Evolutionary Origins and Diversification of the Mycorrhizal Mutualists.</title>
        <authorList>
            <consortium name="DOE Joint Genome Institute"/>
            <consortium name="Mycorrhizal Genomics Consortium"/>
            <person name="Kohler A."/>
            <person name="Kuo A."/>
            <person name="Nagy L.G."/>
            <person name="Floudas D."/>
            <person name="Copeland A."/>
            <person name="Barry K.W."/>
            <person name="Cichocki N."/>
            <person name="Veneault-Fourrey C."/>
            <person name="LaButti K."/>
            <person name="Lindquist E.A."/>
            <person name="Lipzen A."/>
            <person name="Lundell T."/>
            <person name="Morin E."/>
            <person name="Murat C."/>
            <person name="Riley R."/>
            <person name="Ohm R."/>
            <person name="Sun H."/>
            <person name="Tunlid A."/>
            <person name="Henrissat B."/>
            <person name="Grigoriev I.V."/>
            <person name="Hibbett D.S."/>
            <person name="Martin F."/>
        </authorList>
    </citation>
    <scope>NUCLEOTIDE SEQUENCE [LARGE SCALE GENOMIC DNA]</scope>
    <source>
        <strain evidence="4">MUT 4182</strain>
    </source>
</reference>
<dbReference type="InterPro" id="IPR045338">
    <property type="entry name" value="DUF6535"/>
</dbReference>
<name>A0A0C3Q1P3_9AGAM</name>
<protein>
    <recommendedName>
        <fullName evidence="2">DUF6535 domain-containing protein</fullName>
    </recommendedName>
</protein>
<feature type="transmembrane region" description="Helical" evidence="1">
    <location>
        <begin position="212"/>
        <end position="237"/>
    </location>
</feature>
<dbReference type="AlphaFoldDB" id="A0A0C3Q1P3"/>
<feature type="transmembrane region" description="Helical" evidence="1">
    <location>
        <begin position="185"/>
        <end position="206"/>
    </location>
</feature>
<proteinExistence type="predicted"/>
<feature type="transmembrane region" description="Helical" evidence="1">
    <location>
        <begin position="120"/>
        <end position="144"/>
    </location>
</feature>
<gene>
    <name evidence="3" type="ORF">M407DRAFT_34205</name>
</gene>